<dbReference type="PANTHER" id="PTHR41694">
    <property type="entry name" value="ENDOGENOUS RETROVIRUS GROUP K MEMBER POL PROTEIN"/>
    <property type="match status" value="1"/>
</dbReference>
<dbReference type="Proteomes" id="UP000574210">
    <property type="component" value="Unassembled WGS sequence"/>
</dbReference>
<evidence type="ECO:0000256" key="1">
    <source>
        <dbReference type="ARBA" id="ARBA00022679"/>
    </source>
</evidence>
<evidence type="ECO:0000313" key="9">
    <source>
        <dbReference type="Proteomes" id="UP000574210"/>
    </source>
</evidence>
<dbReference type="GO" id="GO:0003964">
    <property type="term" value="F:RNA-directed DNA polymerase activity"/>
    <property type="evidence" value="ECO:0007669"/>
    <property type="project" value="UniProtKB-KW"/>
</dbReference>
<evidence type="ECO:0000256" key="3">
    <source>
        <dbReference type="ARBA" id="ARBA00022722"/>
    </source>
</evidence>
<dbReference type="PANTHER" id="PTHR41694:SF3">
    <property type="entry name" value="RNA-DIRECTED DNA POLYMERASE-RELATED"/>
    <property type="match status" value="1"/>
</dbReference>
<evidence type="ECO:0000259" key="7">
    <source>
        <dbReference type="Pfam" id="PF00075"/>
    </source>
</evidence>
<dbReference type="Pfam" id="PF00075">
    <property type="entry name" value="RNase_H"/>
    <property type="match status" value="1"/>
</dbReference>
<dbReference type="GO" id="GO:0004523">
    <property type="term" value="F:RNA-DNA hybrid ribonuclease activity"/>
    <property type="evidence" value="ECO:0007669"/>
    <property type="project" value="InterPro"/>
</dbReference>
<evidence type="ECO:0000256" key="5">
    <source>
        <dbReference type="ARBA" id="ARBA00022801"/>
    </source>
</evidence>
<keyword evidence="6" id="KW-0695">RNA-directed DNA polymerase</keyword>
<gene>
    <name evidence="8" type="primary">Hervk_2</name>
    <name evidence="8" type="ORF">RHOROS_R15998</name>
</gene>
<proteinExistence type="predicted"/>
<dbReference type="AlphaFoldDB" id="A0A7K8SEK7"/>
<dbReference type="InterPro" id="IPR012337">
    <property type="entry name" value="RNaseH-like_sf"/>
</dbReference>
<accession>A0A7K8SEK7</accession>
<name>A0A7K8SEK7_9PASS</name>
<evidence type="ECO:0000313" key="8">
    <source>
        <dbReference type="EMBL" id="NXF27814.1"/>
    </source>
</evidence>
<dbReference type="InterPro" id="IPR002156">
    <property type="entry name" value="RNaseH_domain"/>
</dbReference>
<evidence type="ECO:0000256" key="2">
    <source>
        <dbReference type="ARBA" id="ARBA00022695"/>
    </source>
</evidence>
<keyword evidence="4" id="KW-0255">Endonuclease</keyword>
<dbReference type="Gene3D" id="3.30.420.10">
    <property type="entry name" value="Ribonuclease H-like superfamily/Ribonuclease H"/>
    <property type="match status" value="1"/>
</dbReference>
<feature type="non-terminal residue" evidence="8">
    <location>
        <position position="1"/>
    </location>
</feature>
<keyword evidence="5" id="KW-0378">Hydrolase</keyword>
<dbReference type="InterPro" id="IPR036397">
    <property type="entry name" value="RNaseH_sf"/>
</dbReference>
<sequence>TEHSWIALEKCSCRPLKDSLTVYTDAGKSTRRAMITWYQNDQWKHQILQTLPEDTLQTLELAAVCWTMSQWLSTPLNIVTDSLYVAGVAQRIEDAFIKDI</sequence>
<keyword evidence="9" id="KW-1185">Reference proteome</keyword>
<keyword evidence="2" id="KW-0548">Nucleotidyltransferase</keyword>
<organism evidence="8 9">
    <name type="scientific">Rhodinocichla rosea</name>
    <dbReference type="NCBI Taxonomy" id="58203"/>
    <lineage>
        <taxon>Eukaryota</taxon>
        <taxon>Metazoa</taxon>
        <taxon>Chordata</taxon>
        <taxon>Craniata</taxon>
        <taxon>Vertebrata</taxon>
        <taxon>Euteleostomi</taxon>
        <taxon>Archelosauria</taxon>
        <taxon>Archosauria</taxon>
        <taxon>Dinosauria</taxon>
        <taxon>Saurischia</taxon>
        <taxon>Theropoda</taxon>
        <taxon>Coelurosauria</taxon>
        <taxon>Aves</taxon>
        <taxon>Neognathae</taxon>
        <taxon>Neoaves</taxon>
        <taxon>Telluraves</taxon>
        <taxon>Australaves</taxon>
        <taxon>Passeriformes</taxon>
        <taxon>Thraupidae</taxon>
        <taxon>Rhodinocichla</taxon>
    </lineage>
</organism>
<feature type="domain" description="RNase H type-1" evidence="7">
    <location>
        <begin position="19"/>
        <end position="92"/>
    </location>
</feature>
<dbReference type="EMBL" id="VWYZ01001023">
    <property type="protein sequence ID" value="NXF27814.1"/>
    <property type="molecule type" value="Genomic_DNA"/>
</dbReference>
<evidence type="ECO:0000256" key="4">
    <source>
        <dbReference type="ARBA" id="ARBA00022759"/>
    </source>
</evidence>
<protein>
    <submittedName>
        <fullName evidence="8">PO113 protein</fullName>
    </submittedName>
</protein>
<keyword evidence="1" id="KW-0808">Transferase</keyword>
<dbReference type="SUPFAM" id="SSF53098">
    <property type="entry name" value="Ribonuclease H-like"/>
    <property type="match status" value="1"/>
</dbReference>
<evidence type="ECO:0000256" key="6">
    <source>
        <dbReference type="ARBA" id="ARBA00022918"/>
    </source>
</evidence>
<comment type="caution">
    <text evidence="8">The sequence shown here is derived from an EMBL/GenBank/DDBJ whole genome shotgun (WGS) entry which is preliminary data.</text>
</comment>
<dbReference type="GO" id="GO:0035613">
    <property type="term" value="F:RNA stem-loop binding"/>
    <property type="evidence" value="ECO:0007669"/>
    <property type="project" value="TreeGrafter"/>
</dbReference>
<feature type="non-terminal residue" evidence="8">
    <location>
        <position position="100"/>
    </location>
</feature>
<reference evidence="8 9" key="1">
    <citation type="submission" date="2019-09" db="EMBL/GenBank/DDBJ databases">
        <title>Bird 10,000 Genomes (B10K) Project - Family phase.</title>
        <authorList>
            <person name="Zhang G."/>
        </authorList>
    </citation>
    <scope>NUCLEOTIDE SEQUENCE [LARGE SCALE GENOMIC DNA]</scope>
    <source>
        <strain evidence="8">B10K-CU-031-12</strain>
        <tissue evidence="8">Muscle</tissue>
    </source>
</reference>
<keyword evidence="3" id="KW-0540">Nuclease</keyword>